<protein>
    <submittedName>
        <fullName evidence="2">Ribosomal-protein-serine acetyltransferase</fullName>
    </submittedName>
</protein>
<accession>A0A8J2VMH6</accession>
<dbReference type="Gene3D" id="3.40.630.30">
    <property type="match status" value="1"/>
</dbReference>
<dbReference type="EMBL" id="BMIR01000001">
    <property type="protein sequence ID" value="GGE28830.1"/>
    <property type="molecule type" value="Genomic_DNA"/>
</dbReference>
<dbReference type="SUPFAM" id="SSF55729">
    <property type="entry name" value="Acyl-CoA N-acyltransferases (Nat)"/>
    <property type="match status" value="1"/>
</dbReference>
<reference evidence="2" key="2">
    <citation type="submission" date="2020-09" db="EMBL/GenBank/DDBJ databases">
        <authorList>
            <person name="Sun Q."/>
            <person name="Zhou Y."/>
        </authorList>
    </citation>
    <scope>NUCLEOTIDE SEQUENCE</scope>
    <source>
        <strain evidence="2">CGMCC 1.15371</strain>
    </source>
</reference>
<dbReference type="AlphaFoldDB" id="A0A8J2VMH6"/>
<dbReference type="Pfam" id="PF13302">
    <property type="entry name" value="Acetyltransf_3"/>
    <property type="match status" value="1"/>
</dbReference>
<dbReference type="GO" id="GO:0008999">
    <property type="term" value="F:protein-N-terminal-alanine acetyltransferase activity"/>
    <property type="evidence" value="ECO:0007669"/>
    <property type="project" value="TreeGrafter"/>
</dbReference>
<comment type="caution">
    <text evidence="2">The sequence shown here is derived from an EMBL/GenBank/DDBJ whole genome shotgun (WGS) entry which is preliminary data.</text>
</comment>
<dbReference type="GO" id="GO:1990189">
    <property type="term" value="F:protein N-terminal-serine acetyltransferase activity"/>
    <property type="evidence" value="ECO:0007669"/>
    <property type="project" value="TreeGrafter"/>
</dbReference>
<dbReference type="GO" id="GO:0005737">
    <property type="term" value="C:cytoplasm"/>
    <property type="evidence" value="ECO:0007669"/>
    <property type="project" value="TreeGrafter"/>
</dbReference>
<organism evidence="2 3">
    <name type="scientific">Pullulanibacillus camelliae</name>
    <dbReference type="NCBI Taxonomy" id="1707096"/>
    <lineage>
        <taxon>Bacteria</taxon>
        <taxon>Bacillati</taxon>
        <taxon>Bacillota</taxon>
        <taxon>Bacilli</taxon>
        <taxon>Bacillales</taxon>
        <taxon>Sporolactobacillaceae</taxon>
        <taxon>Pullulanibacillus</taxon>
    </lineage>
</organism>
<keyword evidence="3" id="KW-1185">Reference proteome</keyword>
<feature type="domain" description="N-acetyltransferase" evidence="1">
    <location>
        <begin position="24"/>
        <end position="169"/>
    </location>
</feature>
<dbReference type="InterPro" id="IPR051908">
    <property type="entry name" value="Ribosomal_N-acetyltransferase"/>
</dbReference>
<dbReference type="PANTHER" id="PTHR43441:SF12">
    <property type="entry name" value="RIBOSOMAL N-ACETYLTRANSFERASE YDAF-RELATED"/>
    <property type="match status" value="1"/>
</dbReference>
<reference evidence="2" key="1">
    <citation type="journal article" date="2014" name="Int. J. Syst. Evol. Microbiol.">
        <title>Complete genome sequence of Corynebacterium casei LMG S-19264T (=DSM 44701T), isolated from a smear-ripened cheese.</title>
        <authorList>
            <consortium name="US DOE Joint Genome Institute (JGI-PGF)"/>
            <person name="Walter F."/>
            <person name="Albersmeier A."/>
            <person name="Kalinowski J."/>
            <person name="Ruckert C."/>
        </authorList>
    </citation>
    <scope>NUCLEOTIDE SEQUENCE</scope>
    <source>
        <strain evidence="2">CGMCC 1.15371</strain>
    </source>
</reference>
<dbReference type="RefSeq" id="WP_188688358.1">
    <property type="nucleotide sequence ID" value="NZ_BMIR01000001.1"/>
</dbReference>
<proteinExistence type="predicted"/>
<name>A0A8J2VMH6_9BACL</name>
<dbReference type="PANTHER" id="PTHR43441">
    <property type="entry name" value="RIBOSOMAL-PROTEIN-SERINE ACETYLTRANSFERASE"/>
    <property type="match status" value="1"/>
</dbReference>
<dbReference type="Proteomes" id="UP000628775">
    <property type="component" value="Unassembled WGS sequence"/>
</dbReference>
<sequence>MFTFKVDEELSLKLLESTDAEELFTVLDANRKYLREWLPWVDGTQAVQDYYPVIEAWRKQFAEEDGFQVGILYKEQLVGMIGFHSIDRRNKATSIGYWLAEGQQGNGIMTRACQALVTYAFETLKLKRIEIRCGTGNKKSRAIPERLGFQHEGTIRCGEWIYDHFIDVEIYGLINE</sequence>
<evidence type="ECO:0000259" key="1">
    <source>
        <dbReference type="PROSITE" id="PS51186"/>
    </source>
</evidence>
<evidence type="ECO:0000313" key="2">
    <source>
        <dbReference type="EMBL" id="GGE28830.1"/>
    </source>
</evidence>
<dbReference type="InterPro" id="IPR000182">
    <property type="entry name" value="GNAT_dom"/>
</dbReference>
<evidence type="ECO:0000313" key="3">
    <source>
        <dbReference type="Proteomes" id="UP000628775"/>
    </source>
</evidence>
<gene>
    <name evidence="2" type="ORF">GCM10011391_04250</name>
</gene>
<dbReference type="PROSITE" id="PS51186">
    <property type="entry name" value="GNAT"/>
    <property type="match status" value="1"/>
</dbReference>
<dbReference type="InterPro" id="IPR016181">
    <property type="entry name" value="Acyl_CoA_acyltransferase"/>
</dbReference>